<dbReference type="Pfam" id="PF04909">
    <property type="entry name" value="Amidohydro_2"/>
    <property type="match status" value="1"/>
</dbReference>
<dbReference type="PANTHER" id="PTHR21240">
    <property type="entry name" value="2-AMINO-3-CARBOXYLMUCONATE-6-SEMIALDEHYDE DECARBOXYLASE"/>
    <property type="match status" value="1"/>
</dbReference>
<evidence type="ECO:0000259" key="2">
    <source>
        <dbReference type="Pfam" id="PF04909"/>
    </source>
</evidence>
<dbReference type="PANTHER" id="PTHR21240:SF28">
    <property type="entry name" value="ISO-OROTATE DECARBOXYLASE (EUROFUNG)"/>
    <property type="match status" value="1"/>
</dbReference>
<evidence type="ECO:0000313" key="4">
    <source>
        <dbReference type="Proteomes" id="UP000295621"/>
    </source>
</evidence>
<dbReference type="Proteomes" id="UP000295621">
    <property type="component" value="Unassembled WGS sequence"/>
</dbReference>
<sequence>MSVIDAHVAAGDLPDLPTLGVDDLLRTLDDVGVERAVVGPVGRWVAVDNEDGNRTLAGWVGAHPHRLAWWATVNPWYGRDRAGAELRRAFADGACGLKLVPSVQGFGLLSPLLEPVLDVVEEHGRPVYVVTGVPVASEPLQLAELALRRPGLRFVMGRSGRTDFSLDLLPALTTGPNLVAETAYNGAALITRLVAELGPGRVLFSTDAPFNDARLELERVGRAGLTDADRAAVLGGSATAVLGATW</sequence>
<protein>
    <submittedName>
        <fullName evidence="3">Amidohydrolase</fullName>
    </submittedName>
</protein>
<dbReference type="GO" id="GO:0005737">
    <property type="term" value="C:cytoplasm"/>
    <property type="evidence" value="ECO:0007669"/>
    <property type="project" value="TreeGrafter"/>
</dbReference>
<name>A0A4R4RNN9_9ACTN</name>
<keyword evidence="1" id="KW-0456">Lyase</keyword>
<reference evidence="3 4" key="1">
    <citation type="submission" date="2019-02" db="EMBL/GenBank/DDBJ databases">
        <title>Draft genome sequences of novel Actinobacteria.</title>
        <authorList>
            <person name="Sahin N."/>
            <person name="Ay H."/>
            <person name="Saygin H."/>
        </authorList>
    </citation>
    <scope>NUCLEOTIDE SEQUENCE [LARGE SCALE GENOMIC DNA]</scope>
    <source>
        <strain evidence="3 4">KC603</strain>
    </source>
</reference>
<evidence type="ECO:0000313" key="3">
    <source>
        <dbReference type="EMBL" id="TDC50699.1"/>
    </source>
</evidence>
<gene>
    <name evidence="3" type="ORF">E1212_14140</name>
</gene>
<dbReference type="InterPro" id="IPR032466">
    <property type="entry name" value="Metal_Hydrolase"/>
</dbReference>
<dbReference type="GO" id="GO:0016831">
    <property type="term" value="F:carboxy-lyase activity"/>
    <property type="evidence" value="ECO:0007669"/>
    <property type="project" value="InterPro"/>
</dbReference>
<evidence type="ECO:0000256" key="1">
    <source>
        <dbReference type="ARBA" id="ARBA00023239"/>
    </source>
</evidence>
<accession>A0A4R4RNN9</accession>
<comment type="caution">
    <text evidence="3">The sequence shown here is derived from an EMBL/GenBank/DDBJ whole genome shotgun (WGS) entry which is preliminary data.</text>
</comment>
<dbReference type="InterPro" id="IPR006680">
    <property type="entry name" value="Amidohydro-rel"/>
</dbReference>
<organism evidence="3 4">
    <name type="scientific">Jiangella ureilytica</name>
    <dbReference type="NCBI Taxonomy" id="2530374"/>
    <lineage>
        <taxon>Bacteria</taxon>
        <taxon>Bacillati</taxon>
        <taxon>Actinomycetota</taxon>
        <taxon>Actinomycetes</taxon>
        <taxon>Jiangellales</taxon>
        <taxon>Jiangellaceae</taxon>
        <taxon>Jiangella</taxon>
    </lineage>
</organism>
<proteinExistence type="predicted"/>
<dbReference type="Gene3D" id="3.20.20.140">
    <property type="entry name" value="Metal-dependent hydrolases"/>
    <property type="match status" value="1"/>
</dbReference>
<dbReference type="OrthoDB" id="5181843at2"/>
<dbReference type="AlphaFoldDB" id="A0A4R4RNN9"/>
<dbReference type="GO" id="GO:0019748">
    <property type="term" value="P:secondary metabolic process"/>
    <property type="evidence" value="ECO:0007669"/>
    <property type="project" value="TreeGrafter"/>
</dbReference>
<dbReference type="EMBL" id="SMKL01000028">
    <property type="protein sequence ID" value="TDC50699.1"/>
    <property type="molecule type" value="Genomic_DNA"/>
</dbReference>
<keyword evidence="3" id="KW-0378">Hydrolase</keyword>
<dbReference type="SUPFAM" id="SSF51556">
    <property type="entry name" value="Metallo-dependent hydrolases"/>
    <property type="match status" value="1"/>
</dbReference>
<dbReference type="InterPro" id="IPR032465">
    <property type="entry name" value="ACMSD"/>
</dbReference>
<feature type="domain" description="Amidohydrolase-related" evidence="2">
    <location>
        <begin position="5"/>
        <end position="243"/>
    </location>
</feature>
<keyword evidence="4" id="KW-1185">Reference proteome</keyword>
<dbReference type="GO" id="GO:0016787">
    <property type="term" value="F:hydrolase activity"/>
    <property type="evidence" value="ECO:0007669"/>
    <property type="project" value="UniProtKB-KW"/>
</dbReference>